<proteinExistence type="inferred from homology"/>
<evidence type="ECO:0000256" key="8">
    <source>
        <dbReference type="ARBA" id="ARBA00023136"/>
    </source>
</evidence>
<dbReference type="EMBL" id="CAKXAJ010025708">
    <property type="protein sequence ID" value="CAH2242957.1"/>
    <property type="molecule type" value="Genomic_DNA"/>
</dbReference>
<sequence>MPEQDKRDFEERYNACFVDFGLKIMTGLIIGSMLGGFFLRGYRKWPMYIGAGLGVGMAYSNCENSLNNFLLAMDPKICVIK</sequence>
<organism evidence="10 11">
    <name type="scientific">Pararge aegeria aegeria</name>
    <dbReference type="NCBI Taxonomy" id="348720"/>
    <lineage>
        <taxon>Eukaryota</taxon>
        <taxon>Metazoa</taxon>
        <taxon>Ecdysozoa</taxon>
        <taxon>Arthropoda</taxon>
        <taxon>Hexapoda</taxon>
        <taxon>Insecta</taxon>
        <taxon>Pterygota</taxon>
        <taxon>Neoptera</taxon>
        <taxon>Endopterygota</taxon>
        <taxon>Lepidoptera</taxon>
        <taxon>Glossata</taxon>
        <taxon>Ditrysia</taxon>
        <taxon>Papilionoidea</taxon>
        <taxon>Nymphalidae</taxon>
        <taxon>Satyrinae</taxon>
        <taxon>Satyrini</taxon>
        <taxon>Parargina</taxon>
        <taxon>Pararge</taxon>
    </lineage>
</organism>
<protein>
    <recommendedName>
        <fullName evidence="9">MICOS complex subunit MIC10</fullName>
    </recommendedName>
</protein>
<reference evidence="10" key="1">
    <citation type="submission" date="2022-03" db="EMBL/GenBank/DDBJ databases">
        <authorList>
            <person name="Lindestad O."/>
        </authorList>
    </citation>
    <scope>NUCLEOTIDE SEQUENCE</scope>
</reference>
<comment type="subcellular location">
    <subcellularLocation>
        <location evidence="2 9">Mitochondrion inner membrane</location>
        <topology evidence="2 9">Single-pass membrane protein</topology>
    </subcellularLocation>
</comment>
<evidence type="ECO:0000256" key="5">
    <source>
        <dbReference type="ARBA" id="ARBA00022792"/>
    </source>
</evidence>
<dbReference type="GO" id="GO:0061617">
    <property type="term" value="C:MICOS complex"/>
    <property type="evidence" value="ECO:0007669"/>
    <property type="project" value="UniProtKB-UniRule"/>
</dbReference>
<dbReference type="PANTHER" id="PTHR21304">
    <property type="entry name" value="MICOS COMPLEX SUBUNIT MIC10"/>
    <property type="match status" value="1"/>
</dbReference>
<comment type="caution">
    <text evidence="10">The sequence shown here is derived from an EMBL/GenBank/DDBJ whole genome shotgun (WGS) entry which is preliminary data.</text>
</comment>
<keyword evidence="11" id="KW-1185">Reference proteome</keyword>
<keyword evidence="7 9" id="KW-0496">Mitochondrion</keyword>
<keyword evidence="4 9" id="KW-0812">Transmembrane</keyword>
<dbReference type="PANTHER" id="PTHR21304:SF0">
    <property type="entry name" value="MICOS COMPLEX SUBUNIT MIC10"/>
    <property type="match status" value="1"/>
</dbReference>
<evidence type="ECO:0000256" key="3">
    <source>
        <dbReference type="ARBA" id="ARBA00006792"/>
    </source>
</evidence>
<dbReference type="InterPro" id="IPR007512">
    <property type="entry name" value="Mic10"/>
</dbReference>
<feature type="transmembrane region" description="Helical" evidence="9">
    <location>
        <begin position="20"/>
        <end position="39"/>
    </location>
</feature>
<comment type="function">
    <text evidence="1 9">Component of the MICOS complex, a large protein complex of the mitochondrial inner membrane that plays crucial roles in the maintenance of crista junctions, inner membrane architecture, and formation of contact sites to the outer membrane.</text>
</comment>
<comment type="subunit">
    <text evidence="9">Component of the mitochondrial contact site and cristae organizing system (MICOS) complex.</text>
</comment>
<keyword evidence="5 9" id="KW-0999">Mitochondrion inner membrane</keyword>
<evidence type="ECO:0000256" key="9">
    <source>
        <dbReference type="RuleBase" id="RU363011"/>
    </source>
</evidence>
<evidence type="ECO:0000256" key="6">
    <source>
        <dbReference type="ARBA" id="ARBA00022989"/>
    </source>
</evidence>
<evidence type="ECO:0000256" key="2">
    <source>
        <dbReference type="ARBA" id="ARBA00004434"/>
    </source>
</evidence>
<keyword evidence="8 9" id="KW-0472">Membrane</keyword>
<dbReference type="Pfam" id="PF04418">
    <property type="entry name" value="DUF543"/>
    <property type="match status" value="1"/>
</dbReference>
<evidence type="ECO:0000313" key="11">
    <source>
        <dbReference type="Proteomes" id="UP000838756"/>
    </source>
</evidence>
<comment type="similarity">
    <text evidence="3 9">Belongs to the MICOS complex subunit Mic10 family.</text>
</comment>
<gene>
    <name evidence="10" type="primary">jg27871</name>
    <name evidence="10" type="ORF">PAEG_LOCUS19173</name>
</gene>
<accession>A0A8S4RYG7</accession>
<name>A0A8S4RYG7_9NEOP</name>
<evidence type="ECO:0000313" key="10">
    <source>
        <dbReference type="EMBL" id="CAH2242957.1"/>
    </source>
</evidence>
<dbReference type="AlphaFoldDB" id="A0A8S4RYG7"/>
<evidence type="ECO:0000256" key="7">
    <source>
        <dbReference type="ARBA" id="ARBA00023128"/>
    </source>
</evidence>
<evidence type="ECO:0000256" key="4">
    <source>
        <dbReference type="ARBA" id="ARBA00022692"/>
    </source>
</evidence>
<dbReference type="Proteomes" id="UP000838756">
    <property type="component" value="Unassembled WGS sequence"/>
</dbReference>
<keyword evidence="6 9" id="KW-1133">Transmembrane helix</keyword>
<evidence type="ECO:0000256" key="1">
    <source>
        <dbReference type="ARBA" id="ARBA00002689"/>
    </source>
</evidence>
<dbReference type="OrthoDB" id="1916310at2759"/>